<keyword evidence="4" id="KW-0747">Spliceosome</keyword>
<evidence type="ECO:0000259" key="8">
    <source>
        <dbReference type="Pfam" id="PF23220"/>
    </source>
</evidence>
<feature type="domain" description="Pre-mRNA-splicing factor SYF1 central HAT repeats" evidence="8">
    <location>
        <begin position="2"/>
        <end position="117"/>
    </location>
</feature>
<reference evidence="10 11" key="1">
    <citation type="journal article" date="2024" name="BMC Biol.">
        <title>Comparative genomics of Ascetosporea gives new insight into the evolutionary basis for animal parasitism in Rhizaria.</title>
        <authorList>
            <person name="Hiltunen Thoren M."/>
            <person name="Onut-Brannstrom I."/>
            <person name="Alfjorden A."/>
            <person name="Peckova H."/>
            <person name="Swords F."/>
            <person name="Hooper C."/>
            <person name="Holzer A.S."/>
            <person name="Bass D."/>
            <person name="Burki F."/>
        </authorList>
    </citation>
    <scope>NUCLEOTIDE SEQUENCE [LARGE SCALE GENOMIC DNA]</scope>
    <source>
        <strain evidence="10">20-A016</strain>
    </source>
</reference>
<dbReference type="PANTHER" id="PTHR11246">
    <property type="entry name" value="PRE-MRNA SPLICING FACTOR"/>
    <property type="match status" value="1"/>
</dbReference>
<dbReference type="EMBL" id="JBDODL010001553">
    <property type="protein sequence ID" value="MES1921615.1"/>
    <property type="molecule type" value="Genomic_DNA"/>
</dbReference>
<dbReference type="SUPFAM" id="SSF48452">
    <property type="entry name" value="TPR-like"/>
    <property type="match status" value="2"/>
</dbReference>
<keyword evidence="6" id="KW-0508">mRNA splicing</keyword>
<dbReference type="InterPro" id="IPR056350">
    <property type="entry name" value="HAT_Syf1_central"/>
</dbReference>
<keyword evidence="7" id="KW-0539">Nucleus</keyword>
<dbReference type="Pfam" id="PF23220">
    <property type="entry name" value="HAT_Syf1_M"/>
    <property type="match status" value="1"/>
</dbReference>
<evidence type="ECO:0000256" key="7">
    <source>
        <dbReference type="ARBA" id="ARBA00023242"/>
    </source>
</evidence>
<evidence type="ECO:0000256" key="2">
    <source>
        <dbReference type="ARBA" id="ARBA00008644"/>
    </source>
</evidence>
<sequence>TRDVYEEGVNSVNTVRDFEYIFNTYCQFFEIMIRAKFERGETDDEDEGDFSFAGDNVDLLMARYEDLLKRRPLLVNSVLIRQNPHNVGCWLSRAKIYQRQEEPLKVIESYAMAIKTINPDKCRGNPHMLWIKLAKFYEDNSDDLDNVRKTFERAVMYPFKNVDHLATVWCTWAETEISHKNYEKALEVIKMATMLPHKKARFEEKSVGDRLVAQKRVYRSPKLWALYADLEENLGTFETTCAVYETAMELRVATVQMILNFSTFLEKKKYFEKAFQTYEKGVALFRTPHSIPIWERYISKFVARYGGTKIDRTRSIFEYAVKSFRAVEAKDILVKYANFEEKYGTPKKAMAVFDKMCDLLRGKDKYEAFLVYLNKATEAFGAIMTRSIYEKAVKVLPDAFVPHICIRFANLETRLGEVDRARAVFRYS</sequence>
<evidence type="ECO:0000256" key="5">
    <source>
        <dbReference type="ARBA" id="ARBA00022737"/>
    </source>
</evidence>
<evidence type="ECO:0000313" key="11">
    <source>
        <dbReference type="Proteomes" id="UP001439008"/>
    </source>
</evidence>
<keyword evidence="3" id="KW-0507">mRNA processing</keyword>
<dbReference type="Gene3D" id="1.25.40.10">
    <property type="entry name" value="Tetratricopeptide repeat domain"/>
    <property type="match status" value="3"/>
</dbReference>
<accession>A0ABV2APL2</accession>
<dbReference type="InterPro" id="IPR055430">
    <property type="entry name" value="HAT_Syf1_CNRKL1_C"/>
</dbReference>
<feature type="non-terminal residue" evidence="10">
    <location>
        <position position="428"/>
    </location>
</feature>
<dbReference type="Pfam" id="PF23231">
    <property type="entry name" value="HAT_Syf1_CNRKL1_C"/>
    <property type="match status" value="1"/>
</dbReference>
<evidence type="ECO:0000256" key="6">
    <source>
        <dbReference type="ARBA" id="ARBA00023187"/>
    </source>
</evidence>
<gene>
    <name evidence="10" type="primary">XAB2</name>
    <name evidence="10" type="ORF">MHBO_003142</name>
</gene>
<evidence type="ECO:0000256" key="1">
    <source>
        <dbReference type="ARBA" id="ARBA00004123"/>
    </source>
</evidence>
<comment type="similarity">
    <text evidence="2">Belongs to the crooked-neck family.</text>
</comment>
<dbReference type="PANTHER" id="PTHR11246:SF5">
    <property type="entry name" value="PRE-MRNA-SPLICING FACTOR SYF1"/>
    <property type="match status" value="1"/>
</dbReference>
<feature type="non-terminal residue" evidence="10">
    <location>
        <position position="1"/>
    </location>
</feature>
<dbReference type="InterPro" id="IPR003107">
    <property type="entry name" value="HAT"/>
</dbReference>
<proteinExistence type="inferred from homology"/>
<dbReference type="SMART" id="SM00386">
    <property type="entry name" value="HAT"/>
    <property type="match status" value="6"/>
</dbReference>
<keyword evidence="11" id="KW-1185">Reference proteome</keyword>
<protein>
    <submittedName>
        <fullName evidence="10">Pre-mRNA-splicing factor SYF1</fullName>
    </submittedName>
</protein>
<feature type="domain" description="Pre-mRNA-splicing factor Syf1/CRNKL1-like C-terminal HAT-repeats" evidence="9">
    <location>
        <begin position="119"/>
        <end position="427"/>
    </location>
</feature>
<evidence type="ECO:0000256" key="3">
    <source>
        <dbReference type="ARBA" id="ARBA00022664"/>
    </source>
</evidence>
<evidence type="ECO:0000259" key="9">
    <source>
        <dbReference type="Pfam" id="PF23231"/>
    </source>
</evidence>
<dbReference type="InterPro" id="IPR011990">
    <property type="entry name" value="TPR-like_helical_dom_sf"/>
</dbReference>
<evidence type="ECO:0000256" key="4">
    <source>
        <dbReference type="ARBA" id="ARBA00022728"/>
    </source>
</evidence>
<dbReference type="InterPro" id="IPR045075">
    <property type="entry name" value="Syf1-like"/>
</dbReference>
<keyword evidence="5" id="KW-0677">Repeat</keyword>
<comment type="caution">
    <text evidence="10">The sequence shown here is derived from an EMBL/GenBank/DDBJ whole genome shotgun (WGS) entry which is preliminary data.</text>
</comment>
<evidence type="ECO:0000313" key="10">
    <source>
        <dbReference type="EMBL" id="MES1921615.1"/>
    </source>
</evidence>
<dbReference type="Proteomes" id="UP001439008">
    <property type="component" value="Unassembled WGS sequence"/>
</dbReference>
<organism evidence="10 11">
    <name type="scientific">Bonamia ostreae</name>
    <dbReference type="NCBI Taxonomy" id="126728"/>
    <lineage>
        <taxon>Eukaryota</taxon>
        <taxon>Sar</taxon>
        <taxon>Rhizaria</taxon>
        <taxon>Endomyxa</taxon>
        <taxon>Ascetosporea</taxon>
        <taxon>Haplosporida</taxon>
        <taxon>Bonamia</taxon>
    </lineage>
</organism>
<name>A0ABV2APL2_9EUKA</name>
<comment type="subcellular location">
    <subcellularLocation>
        <location evidence="1">Nucleus</location>
    </subcellularLocation>
</comment>